<dbReference type="SMART" id="SM00220">
    <property type="entry name" value="S_TKc"/>
    <property type="match status" value="1"/>
</dbReference>
<gene>
    <name evidence="2" type="ORF">SELMODRAFT_419406</name>
</gene>
<evidence type="ECO:0000313" key="2">
    <source>
        <dbReference type="EMBL" id="EFJ19230.1"/>
    </source>
</evidence>
<dbReference type="Pfam" id="PF00069">
    <property type="entry name" value="Pkinase"/>
    <property type="match status" value="1"/>
</dbReference>
<dbReference type="GO" id="GO:0005524">
    <property type="term" value="F:ATP binding"/>
    <property type="evidence" value="ECO:0007669"/>
    <property type="project" value="InterPro"/>
</dbReference>
<dbReference type="Proteomes" id="UP000001514">
    <property type="component" value="Unassembled WGS sequence"/>
</dbReference>
<accession>D8S8U9</accession>
<dbReference type="PROSITE" id="PS00108">
    <property type="entry name" value="PROTEIN_KINASE_ST"/>
    <property type="match status" value="1"/>
</dbReference>
<proteinExistence type="predicted"/>
<dbReference type="OrthoDB" id="4062651at2759"/>
<dbReference type="GO" id="GO:0005737">
    <property type="term" value="C:cytoplasm"/>
    <property type="evidence" value="ECO:0000318"/>
    <property type="project" value="GO_Central"/>
</dbReference>
<dbReference type="PANTHER" id="PTHR44167">
    <property type="entry name" value="OVARIAN-SPECIFIC SERINE/THREONINE-PROTEIN KINASE LOK-RELATED"/>
    <property type="match status" value="1"/>
</dbReference>
<dbReference type="PROSITE" id="PS50011">
    <property type="entry name" value="PROTEIN_KINASE_DOM"/>
    <property type="match status" value="1"/>
</dbReference>
<dbReference type="InterPro" id="IPR011009">
    <property type="entry name" value="Kinase-like_dom_sf"/>
</dbReference>
<dbReference type="PANTHER" id="PTHR44167:SF18">
    <property type="entry name" value="PROTEIN KINASE DOMAIN-CONTAINING PROTEIN"/>
    <property type="match status" value="1"/>
</dbReference>
<dbReference type="InParanoid" id="D8S8U9"/>
<dbReference type="Gene3D" id="1.10.510.10">
    <property type="entry name" value="Transferase(Phosphotransferase) domain 1"/>
    <property type="match status" value="1"/>
</dbReference>
<dbReference type="HOGENOM" id="CLU_000288_63_0_1"/>
<dbReference type="InterPro" id="IPR000719">
    <property type="entry name" value="Prot_kinase_dom"/>
</dbReference>
<dbReference type="InterPro" id="IPR008271">
    <property type="entry name" value="Ser/Thr_kinase_AS"/>
</dbReference>
<evidence type="ECO:0000313" key="3">
    <source>
        <dbReference type="Proteomes" id="UP000001514"/>
    </source>
</evidence>
<dbReference type="Gramene" id="EFJ19230">
    <property type="protein sequence ID" value="EFJ19230"/>
    <property type="gene ID" value="SELMODRAFT_419406"/>
</dbReference>
<dbReference type="GO" id="GO:0005634">
    <property type="term" value="C:nucleus"/>
    <property type="evidence" value="ECO:0000318"/>
    <property type="project" value="GO_Central"/>
</dbReference>
<feature type="domain" description="Protein kinase" evidence="1">
    <location>
        <begin position="22"/>
        <end position="289"/>
    </location>
</feature>
<dbReference type="GO" id="GO:0044773">
    <property type="term" value="P:mitotic DNA damage checkpoint signaling"/>
    <property type="evidence" value="ECO:0000318"/>
    <property type="project" value="GO_Central"/>
</dbReference>
<dbReference type="EMBL" id="GL377607">
    <property type="protein sequence ID" value="EFJ19230.1"/>
    <property type="molecule type" value="Genomic_DNA"/>
</dbReference>
<evidence type="ECO:0000259" key="1">
    <source>
        <dbReference type="PROSITE" id="PS50011"/>
    </source>
</evidence>
<dbReference type="eggNOG" id="KOG0032">
    <property type="taxonomic scope" value="Eukaryota"/>
</dbReference>
<sequence>MDYHTVLDEKLCEEHPALVEKYKLEKSIGGGGQATVYKAFRRSDGKVFAIKTVHGPDGLFEARLMAMLEVSLKGLDEQGLVHFEQLIREEPNQYGEVYHLVLELCNCSLHDRIKYKGQLDEEESAKIVIALAKTLKRVHDNEIIHCDLKPANVLLKYPRPGKFYVPKVSDFGMACWMEDPWNERGAGTWDYMSPEAMLDGRYITASDVWGLGMLLYTCLTATCPFPNMDVEVVFKNARKRDRNLRNLHHNSMDWDSIPSLSARQLIQGMTELDPGRRFTLEKVLEHEWIKKYL</sequence>
<reference evidence="2 3" key="1">
    <citation type="journal article" date="2011" name="Science">
        <title>The Selaginella genome identifies genetic changes associated with the evolution of vascular plants.</title>
        <authorList>
            <person name="Banks J.A."/>
            <person name="Nishiyama T."/>
            <person name="Hasebe M."/>
            <person name="Bowman J.L."/>
            <person name="Gribskov M."/>
            <person name="dePamphilis C."/>
            <person name="Albert V.A."/>
            <person name="Aono N."/>
            <person name="Aoyama T."/>
            <person name="Ambrose B.A."/>
            <person name="Ashton N.W."/>
            <person name="Axtell M.J."/>
            <person name="Barker E."/>
            <person name="Barker M.S."/>
            <person name="Bennetzen J.L."/>
            <person name="Bonawitz N.D."/>
            <person name="Chapple C."/>
            <person name="Cheng C."/>
            <person name="Correa L.G."/>
            <person name="Dacre M."/>
            <person name="DeBarry J."/>
            <person name="Dreyer I."/>
            <person name="Elias M."/>
            <person name="Engstrom E.M."/>
            <person name="Estelle M."/>
            <person name="Feng L."/>
            <person name="Finet C."/>
            <person name="Floyd S.K."/>
            <person name="Frommer W.B."/>
            <person name="Fujita T."/>
            <person name="Gramzow L."/>
            <person name="Gutensohn M."/>
            <person name="Harholt J."/>
            <person name="Hattori M."/>
            <person name="Heyl A."/>
            <person name="Hirai T."/>
            <person name="Hiwatashi Y."/>
            <person name="Ishikawa M."/>
            <person name="Iwata M."/>
            <person name="Karol K.G."/>
            <person name="Koehler B."/>
            <person name="Kolukisaoglu U."/>
            <person name="Kubo M."/>
            <person name="Kurata T."/>
            <person name="Lalonde S."/>
            <person name="Li K."/>
            <person name="Li Y."/>
            <person name="Litt A."/>
            <person name="Lyons E."/>
            <person name="Manning G."/>
            <person name="Maruyama T."/>
            <person name="Michael T.P."/>
            <person name="Mikami K."/>
            <person name="Miyazaki S."/>
            <person name="Morinaga S."/>
            <person name="Murata T."/>
            <person name="Mueller-Roeber B."/>
            <person name="Nelson D.R."/>
            <person name="Obara M."/>
            <person name="Oguri Y."/>
            <person name="Olmstead R.G."/>
            <person name="Onodera N."/>
            <person name="Petersen B.L."/>
            <person name="Pils B."/>
            <person name="Prigge M."/>
            <person name="Rensing S.A."/>
            <person name="Riano-Pachon D.M."/>
            <person name="Roberts A.W."/>
            <person name="Sato Y."/>
            <person name="Scheller H.V."/>
            <person name="Schulz B."/>
            <person name="Schulz C."/>
            <person name="Shakirov E.V."/>
            <person name="Shibagaki N."/>
            <person name="Shinohara N."/>
            <person name="Shippen D.E."/>
            <person name="Soerensen I."/>
            <person name="Sotooka R."/>
            <person name="Sugimoto N."/>
            <person name="Sugita M."/>
            <person name="Sumikawa N."/>
            <person name="Tanurdzic M."/>
            <person name="Theissen G."/>
            <person name="Ulvskov P."/>
            <person name="Wakazuki S."/>
            <person name="Weng J.K."/>
            <person name="Willats W.W."/>
            <person name="Wipf D."/>
            <person name="Wolf P.G."/>
            <person name="Yang L."/>
            <person name="Zimmer A.D."/>
            <person name="Zhu Q."/>
            <person name="Mitros T."/>
            <person name="Hellsten U."/>
            <person name="Loque D."/>
            <person name="Otillar R."/>
            <person name="Salamov A."/>
            <person name="Schmutz J."/>
            <person name="Shapiro H."/>
            <person name="Lindquist E."/>
            <person name="Lucas S."/>
            <person name="Rokhsar D."/>
            <person name="Grigoriev I.V."/>
        </authorList>
    </citation>
    <scope>NUCLEOTIDE SEQUENCE [LARGE SCALE GENOMIC DNA]</scope>
</reference>
<name>D8S8U9_SELML</name>
<keyword evidence="3" id="KW-1185">Reference proteome</keyword>
<dbReference type="STRING" id="88036.D8S8U9"/>
<dbReference type="KEGG" id="smo:SELMODRAFT_419406"/>
<dbReference type="GO" id="GO:0004674">
    <property type="term" value="F:protein serine/threonine kinase activity"/>
    <property type="evidence" value="ECO:0000318"/>
    <property type="project" value="GO_Central"/>
</dbReference>
<organism evidence="3">
    <name type="scientific">Selaginella moellendorffii</name>
    <name type="common">Spikemoss</name>
    <dbReference type="NCBI Taxonomy" id="88036"/>
    <lineage>
        <taxon>Eukaryota</taxon>
        <taxon>Viridiplantae</taxon>
        <taxon>Streptophyta</taxon>
        <taxon>Embryophyta</taxon>
        <taxon>Tracheophyta</taxon>
        <taxon>Lycopodiopsida</taxon>
        <taxon>Selaginellales</taxon>
        <taxon>Selaginellaceae</taxon>
        <taxon>Selaginella</taxon>
    </lineage>
</organism>
<dbReference type="SUPFAM" id="SSF56112">
    <property type="entry name" value="Protein kinase-like (PK-like)"/>
    <property type="match status" value="1"/>
</dbReference>
<protein>
    <recommendedName>
        <fullName evidence="1">Protein kinase domain-containing protein</fullName>
    </recommendedName>
</protein>
<dbReference type="AlphaFoldDB" id="D8S8U9"/>